<evidence type="ECO:0000256" key="4">
    <source>
        <dbReference type="ARBA" id="ARBA00022692"/>
    </source>
</evidence>
<comment type="caution">
    <text evidence="9">The sequence shown here is derived from an EMBL/GenBank/DDBJ whole genome shotgun (WGS) entry which is preliminary data.</text>
</comment>
<dbReference type="Proteomes" id="UP000802392">
    <property type="component" value="Unassembled WGS sequence"/>
</dbReference>
<keyword evidence="3" id="KW-0808">Transferase</keyword>
<dbReference type="EMBL" id="JAAOZD010000003">
    <property type="protein sequence ID" value="NIJ01639.1"/>
    <property type="molecule type" value="Genomic_DNA"/>
</dbReference>
<comment type="subcellular location">
    <subcellularLocation>
        <location evidence="1">Cell membrane</location>
        <topology evidence="1">Multi-pass membrane protein</topology>
    </subcellularLocation>
</comment>
<sequence length="434" mass="47289">MDRFFSILTDFRNKALPAGLLERLNTGRGLLWGFVLVHLGFLVFAALLAFRNEAFSDTFIYREWALAGFNESNLTGGPSPWVYPILALIPMGISAVAGSGPFFFIWVLLTTLLNAWAMIKLTDRGRRREAIPAGWWWLSFVLLMGWLGFARVDGLTAPLVLVALVYGVARPFIASVLLSIGTWAKVWPAAVMLALFAVVKNRLLVVLAGITTTAVVVGLAATVGAVPKLLNFLTQQGDRGMQLEATFTTPWLWLSVLGVGDSRMYMNTDINSMQVDGPGTAFMSVLMQPLLLLAAAAVAGLTFWALHQAKASGGIDRTELLLSGALTLVTAFIVFNKVGSPQFMVWLAPAVAVGLAHNWKAWRAPATMLIAIAVATFFIYPLFYDALSHNNPLMALVLTIRNVLLVVLFFWSARRLYLLGKKPSAVTATAGKEL</sequence>
<organism evidence="9 10">
    <name type="scientific">Paenarthrobacter ilicis</name>
    <dbReference type="NCBI Taxonomy" id="43665"/>
    <lineage>
        <taxon>Bacteria</taxon>
        <taxon>Bacillati</taxon>
        <taxon>Actinomycetota</taxon>
        <taxon>Actinomycetes</taxon>
        <taxon>Micrococcales</taxon>
        <taxon>Micrococcaceae</taxon>
        <taxon>Paenarthrobacter</taxon>
    </lineage>
</organism>
<evidence type="ECO:0000256" key="6">
    <source>
        <dbReference type="ARBA" id="ARBA00023136"/>
    </source>
</evidence>
<feature type="transmembrane region" description="Helical" evidence="8">
    <location>
        <begin position="30"/>
        <end position="50"/>
    </location>
</feature>
<keyword evidence="4 8" id="KW-0812">Transmembrane</keyword>
<gene>
    <name evidence="9" type="ORF">FHR86_001960</name>
</gene>
<evidence type="ECO:0000313" key="9">
    <source>
        <dbReference type="EMBL" id="NIJ01639.1"/>
    </source>
</evidence>
<feature type="transmembrane region" description="Helical" evidence="8">
    <location>
        <begin position="318"/>
        <end position="335"/>
    </location>
</feature>
<reference evidence="9 10" key="1">
    <citation type="submission" date="2020-03" db="EMBL/GenBank/DDBJ databases">
        <title>Genomic Encyclopedia of Type Strains, Phase III (KMG-III): the genomes of soil and plant-associated and newly described type strains.</title>
        <authorList>
            <person name="Whitman W."/>
        </authorList>
    </citation>
    <scope>NUCLEOTIDE SEQUENCE [LARGE SCALE GENOMIC DNA]</scope>
    <source>
        <strain evidence="9 10">CECT 4207</strain>
    </source>
</reference>
<evidence type="ECO:0000256" key="2">
    <source>
        <dbReference type="ARBA" id="ARBA00022475"/>
    </source>
</evidence>
<evidence type="ECO:0008006" key="11">
    <source>
        <dbReference type="Google" id="ProtNLM"/>
    </source>
</evidence>
<feature type="transmembrane region" description="Helical" evidence="8">
    <location>
        <begin position="366"/>
        <end position="387"/>
    </location>
</feature>
<keyword evidence="5 8" id="KW-1133">Transmembrane helix</keyword>
<keyword evidence="10" id="KW-1185">Reference proteome</keyword>
<feature type="transmembrane region" description="Helical" evidence="8">
    <location>
        <begin position="81"/>
        <end position="109"/>
    </location>
</feature>
<proteinExistence type="inferred from homology"/>
<comment type="similarity">
    <text evidence="7">Belongs to the glycosyltransferase 87 family.</text>
</comment>
<evidence type="ECO:0000256" key="7">
    <source>
        <dbReference type="ARBA" id="ARBA00024033"/>
    </source>
</evidence>
<feature type="transmembrane region" description="Helical" evidence="8">
    <location>
        <begin position="130"/>
        <end position="149"/>
    </location>
</feature>
<evidence type="ECO:0000256" key="3">
    <source>
        <dbReference type="ARBA" id="ARBA00022679"/>
    </source>
</evidence>
<evidence type="ECO:0000256" key="8">
    <source>
        <dbReference type="SAM" id="Phobius"/>
    </source>
</evidence>
<feature type="transmembrane region" description="Helical" evidence="8">
    <location>
        <begin position="155"/>
        <end position="173"/>
    </location>
</feature>
<name>A0ABX0TGK6_9MICC</name>
<feature type="transmembrane region" description="Helical" evidence="8">
    <location>
        <begin position="286"/>
        <end position="306"/>
    </location>
</feature>
<evidence type="ECO:0000256" key="1">
    <source>
        <dbReference type="ARBA" id="ARBA00004651"/>
    </source>
</evidence>
<dbReference type="RefSeq" id="WP_167265556.1">
    <property type="nucleotide sequence ID" value="NZ_BAAAVO010000013.1"/>
</dbReference>
<keyword evidence="6 8" id="KW-0472">Membrane</keyword>
<protein>
    <recommendedName>
        <fullName evidence="11">DUF2029 domain-containing protein</fullName>
    </recommendedName>
</protein>
<accession>A0ABX0TGK6</accession>
<dbReference type="InterPro" id="IPR018584">
    <property type="entry name" value="GT87"/>
</dbReference>
<evidence type="ECO:0000256" key="5">
    <source>
        <dbReference type="ARBA" id="ARBA00022989"/>
    </source>
</evidence>
<evidence type="ECO:0000313" key="10">
    <source>
        <dbReference type="Proteomes" id="UP000802392"/>
    </source>
</evidence>
<feature type="transmembrane region" description="Helical" evidence="8">
    <location>
        <begin position="393"/>
        <end position="413"/>
    </location>
</feature>
<keyword evidence="2" id="KW-1003">Cell membrane</keyword>
<dbReference type="Pfam" id="PF09594">
    <property type="entry name" value="GT87"/>
    <property type="match status" value="1"/>
</dbReference>
<feature type="transmembrane region" description="Helical" evidence="8">
    <location>
        <begin position="205"/>
        <end position="226"/>
    </location>
</feature>